<dbReference type="InterPro" id="IPR005543">
    <property type="entry name" value="PASTA_dom"/>
</dbReference>
<feature type="region of interest" description="Disordered" evidence="11">
    <location>
        <begin position="283"/>
        <end position="311"/>
    </location>
</feature>
<dbReference type="PROSITE" id="PS00108">
    <property type="entry name" value="PROTEIN_KINASE_ST"/>
    <property type="match status" value="1"/>
</dbReference>
<evidence type="ECO:0000313" key="16">
    <source>
        <dbReference type="Proteomes" id="UP000312032"/>
    </source>
</evidence>
<dbReference type="OrthoDB" id="9762169at2"/>
<evidence type="ECO:0000256" key="3">
    <source>
        <dbReference type="ARBA" id="ARBA00022679"/>
    </source>
</evidence>
<evidence type="ECO:0000259" key="14">
    <source>
        <dbReference type="PROSITE" id="PS51178"/>
    </source>
</evidence>
<dbReference type="PANTHER" id="PTHR43289:SF6">
    <property type="entry name" value="SERINE_THREONINE-PROTEIN KINASE NEKL-3"/>
    <property type="match status" value="1"/>
</dbReference>
<evidence type="ECO:0000256" key="10">
    <source>
        <dbReference type="PROSITE-ProRule" id="PRU10141"/>
    </source>
</evidence>
<feature type="domain" description="PASTA" evidence="14">
    <location>
        <begin position="394"/>
        <end position="460"/>
    </location>
</feature>
<sequence>MSLIADRYRLAETIGSGGMSNVYAAEDTLLGRTVAIKMLKLDMARDQGFRERFRREAQNSARLNHPNIVSVFDTGETLVSDVSVPFIVMELIQGRTVRDIVRNDGPLHYQDAARLLEPVCHALQASHDAGIIHRDIKPANIMVTPTGAVKVMDFGIARALDDSTSAMTQTSAVIGTAQYLSPEQARGKNADARSDVYALGCVLYEVLTGRVPFEGETPFAVAYQHVQEDAEAPSSRMNTSDLSPTEAVNIDAVTLTAMAKHPADRYQSAAELGEDLARLGRGAVTQAARSHVHPTTHSTSHPATMTAPAVASGSAATAATMAAGPAAAAPAPYPESNPAPRSSGGKRRKVEEDNRVVKILAAVLAGVVLLAGGLFAWDFFTNPSTSPDKQAQPQQASVTVPDVARKPANDAERQLEALGLTVEREDAPSPDIAAGQAISTNPSAGSSMPKGATIRLVVSTGKELTDVPDLTGLSPQDAGKALEEAGLRLSSRVEEEHSDSIPAGSITGQNPPKGSRIAKGTEVSVTVSSGPQTARIPSLDNMSWQEAQATLSSLGFRPSPEYVDSTEEKDRVLAVGGAGDQAPVGSEIIVRVSNGMLMTMPDISRSTPEQAVSKLRQAGWKGDQSSLRAGDAVATPSLIDNGLIGGSQPAAGQTIRKDATITYNPWVFDLGALAPKPGR</sequence>
<evidence type="ECO:0000256" key="11">
    <source>
        <dbReference type="SAM" id="MobiDB-lite"/>
    </source>
</evidence>
<dbReference type="AlphaFoldDB" id="A0A5C4U4D4"/>
<comment type="catalytic activity">
    <reaction evidence="9">
        <text>L-seryl-[protein] + ATP = O-phospho-L-seryl-[protein] + ADP + H(+)</text>
        <dbReference type="Rhea" id="RHEA:17989"/>
        <dbReference type="Rhea" id="RHEA-COMP:9863"/>
        <dbReference type="Rhea" id="RHEA-COMP:11604"/>
        <dbReference type="ChEBI" id="CHEBI:15378"/>
        <dbReference type="ChEBI" id="CHEBI:29999"/>
        <dbReference type="ChEBI" id="CHEBI:30616"/>
        <dbReference type="ChEBI" id="CHEBI:83421"/>
        <dbReference type="ChEBI" id="CHEBI:456216"/>
        <dbReference type="EC" id="2.7.11.1"/>
    </reaction>
</comment>
<dbReference type="CDD" id="cd14014">
    <property type="entry name" value="STKc_PknB_like"/>
    <property type="match status" value="1"/>
</dbReference>
<dbReference type="PROSITE" id="PS00107">
    <property type="entry name" value="PROTEIN_KINASE_ATP"/>
    <property type="match status" value="1"/>
</dbReference>
<proteinExistence type="predicted"/>
<dbReference type="GO" id="GO:0045717">
    <property type="term" value="P:negative regulation of fatty acid biosynthetic process"/>
    <property type="evidence" value="ECO:0007669"/>
    <property type="project" value="UniProtKB-ARBA"/>
</dbReference>
<keyword evidence="5 10" id="KW-0547">Nucleotide-binding</keyword>
<evidence type="ECO:0000256" key="6">
    <source>
        <dbReference type="ARBA" id="ARBA00022777"/>
    </source>
</evidence>
<keyword evidence="12" id="KW-1133">Transmembrane helix</keyword>
<feature type="region of interest" description="Disordered" evidence="11">
    <location>
        <begin position="327"/>
        <end position="351"/>
    </location>
</feature>
<keyword evidence="4" id="KW-0677">Repeat</keyword>
<dbReference type="SMART" id="SM00220">
    <property type="entry name" value="S_TKc"/>
    <property type="match status" value="1"/>
</dbReference>
<dbReference type="Pfam" id="PF03793">
    <property type="entry name" value="PASTA"/>
    <property type="match status" value="4"/>
</dbReference>
<dbReference type="Proteomes" id="UP000312032">
    <property type="component" value="Unassembled WGS sequence"/>
</dbReference>
<dbReference type="Gene3D" id="3.30.10.20">
    <property type="match status" value="4"/>
</dbReference>
<dbReference type="Pfam" id="PF00069">
    <property type="entry name" value="Pkinase"/>
    <property type="match status" value="1"/>
</dbReference>
<evidence type="ECO:0000256" key="5">
    <source>
        <dbReference type="ARBA" id="ARBA00022741"/>
    </source>
</evidence>
<evidence type="ECO:0000259" key="13">
    <source>
        <dbReference type="PROSITE" id="PS50011"/>
    </source>
</evidence>
<dbReference type="PROSITE" id="PS50011">
    <property type="entry name" value="PROTEIN_KINASE_DOM"/>
    <property type="match status" value="1"/>
</dbReference>
<keyword evidence="2" id="KW-0723">Serine/threonine-protein kinase</keyword>
<keyword evidence="7 10" id="KW-0067">ATP-binding</keyword>
<evidence type="ECO:0000256" key="2">
    <source>
        <dbReference type="ARBA" id="ARBA00022527"/>
    </source>
</evidence>
<keyword evidence="16" id="KW-1185">Reference proteome</keyword>
<dbReference type="GO" id="GO:0004674">
    <property type="term" value="F:protein serine/threonine kinase activity"/>
    <property type="evidence" value="ECO:0007669"/>
    <property type="project" value="UniProtKB-KW"/>
</dbReference>
<feature type="region of interest" description="Disordered" evidence="11">
    <location>
        <begin position="490"/>
        <end position="520"/>
    </location>
</feature>
<feature type="compositionally biased region" description="Low complexity" evidence="11">
    <location>
        <begin position="295"/>
        <end position="311"/>
    </location>
</feature>
<keyword evidence="3" id="KW-0808">Transferase</keyword>
<dbReference type="RefSeq" id="WP_139465869.1">
    <property type="nucleotide sequence ID" value="NZ_VDHJ01000009.1"/>
</dbReference>
<accession>A0A5C4U4D4</accession>
<dbReference type="PANTHER" id="PTHR43289">
    <property type="entry name" value="MITOGEN-ACTIVATED PROTEIN KINASE KINASE KINASE 20-RELATED"/>
    <property type="match status" value="1"/>
</dbReference>
<dbReference type="InterPro" id="IPR011009">
    <property type="entry name" value="Kinase-like_dom_sf"/>
</dbReference>
<feature type="domain" description="PASTA" evidence="14">
    <location>
        <begin position="461"/>
        <end position="529"/>
    </location>
</feature>
<dbReference type="Gene3D" id="3.30.200.20">
    <property type="entry name" value="Phosphorylase Kinase, domain 1"/>
    <property type="match status" value="1"/>
</dbReference>
<feature type="transmembrane region" description="Helical" evidence="12">
    <location>
        <begin position="356"/>
        <end position="377"/>
    </location>
</feature>
<dbReference type="Gene3D" id="1.10.510.10">
    <property type="entry name" value="Transferase(Phosphotransferase) domain 1"/>
    <property type="match status" value="1"/>
</dbReference>
<comment type="caution">
    <text evidence="15">The sequence shown here is derived from an EMBL/GenBank/DDBJ whole genome shotgun (WGS) entry which is preliminary data.</text>
</comment>
<name>A0A5C4U4D4_9CORY</name>
<evidence type="ECO:0000256" key="12">
    <source>
        <dbReference type="SAM" id="Phobius"/>
    </source>
</evidence>
<evidence type="ECO:0000256" key="7">
    <source>
        <dbReference type="ARBA" id="ARBA00022840"/>
    </source>
</evidence>
<dbReference type="InterPro" id="IPR008271">
    <property type="entry name" value="Ser/Thr_kinase_AS"/>
</dbReference>
<evidence type="ECO:0000256" key="4">
    <source>
        <dbReference type="ARBA" id="ARBA00022737"/>
    </source>
</evidence>
<dbReference type="InterPro" id="IPR000719">
    <property type="entry name" value="Prot_kinase_dom"/>
</dbReference>
<dbReference type="EC" id="2.7.11.1" evidence="1"/>
<dbReference type="FunFam" id="3.30.200.20:FF:000035">
    <property type="entry name" value="Serine/threonine protein kinase Stk1"/>
    <property type="match status" value="1"/>
</dbReference>
<comment type="catalytic activity">
    <reaction evidence="8">
        <text>L-threonyl-[protein] + ATP = O-phospho-L-threonyl-[protein] + ADP + H(+)</text>
        <dbReference type="Rhea" id="RHEA:46608"/>
        <dbReference type="Rhea" id="RHEA-COMP:11060"/>
        <dbReference type="Rhea" id="RHEA-COMP:11605"/>
        <dbReference type="ChEBI" id="CHEBI:15378"/>
        <dbReference type="ChEBI" id="CHEBI:30013"/>
        <dbReference type="ChEBI" id="CHEBI:30616"/>
        <dbReference type="ChEBI" id="CHEBI:61977"/>
        <dbReference type="ChEBI" id="CHEBI:456216"/>
        <dbReference type="EC" id="2.7.11.1"/>
    </reaction>
</comment>
<keyword evidence="12" id="KW-0472">Membrane</keyword>
<dbReference type="GO" id="GO:0005524">
    <property type="term" value="F:ATP binding"/>
    <property type="evidence" value="ECO:0007669"/>
    <property type="project" value="UniProtKB-UniRule"/>
</dbReference>
<feature type="domain" description="PASTA" evidence="14">
    <location>
        <begin position="530"/>
        <end position="594"/>
    </location>
</feature>
<dbReference type="SMART" id="SM00740">
    <property type="entry name" value="PASTA"/>
    <property type="match status" value="3"/>
</dbReference>
<evidence type="ECO:0000256" key="8">
    <source>
        <dbReference type="ARBA" id="ARBA00047899"/>
    </source>
</evidence>
<dbReference type="NCBIfam" id="NF033483">
    <property type="entry name" value="PknB_PASTA_kin"/>
    <property type="match status" value="1"/>
</dbReference>
<dbReference type="PROSITE" id="PS51178">
    <property type="entry name" value="PASTA"/>
    <property type="match status" value="3"/>
</dbReference>
<keyword evidence="12" id="KW-0812">Transmembrane</keyword>
<evidence type="ECO:0000256" key="1">
    <source>
        <dbReference type="ARBA" id="ARBA00012513"/>
    </source>
</evidence>
<dbReference type="InterPro" id="IPR017441">
    <property type="entry name" value="Protein_kinase_ATP_BS"/>
</dbReference>
<feature type="binding site" evidence="10">
    <location>
        <position position="37"/>
    </location>
    <ligand>
        <name>ATP</name>
        <dbReference type="ChEBI" id="CHEBI:30616"/>
    </ligand>
</feature>
<dbReference type="CDD" id="cd06577">
    <property type="entry name" value="PASTA_pknB"/>
    <property type="match status" value="4"/>
</dbReference>
<gene>
    <name evidence="15" type="primary">pknB</name>
    <name evidence="15" type="ORF">FHE74_07415</name>
</gene>
<dbReference type="EMBL" id="VDHJ01000009">
    <property type="protein sequence ID" value="TNL96840.1"/>
    <property type="molecule type" value="Genomic_DNA"/>
</dbReference>
<keyword evidence="6 15" id="KW-0418">Kinase</keyword>
<organism evidence="15 16">
    <name type="scientific">Corynebacterium tapiri</name>
    <dbReference type="NCBI Taxonomy" id="1448266"/>
    <lineage>
        <taxon>Bacteria</taxon>
        <taxon>Bacillati</taxon>
        <taxon>Actinomycetota</taxon>
        <taxon>Actinomycetes</taxon>
        <taxon>Mycobacteriales</taxon>
        <taxon>Corynebacteriaceae</taxon>
        <taxon>Corynebacterium</taxon>
    </lineage>
</organism>
<evidence type="ECO:0000256" key="9">
    <source>
        <dbReference type="ARBA" id="ARBA00048679"/>
    </source>
</evidence>
<reference evidence="15 16" key="1">
    <citation type="submission" date="2019-06" db="EMBL/GenBank/DDBJ databases">
        <authorList>
            <person name="Li J."/>
        </authorList>
    </citation>
    <scope>NUCLEOTIDE SEQUENCE [LARGE SCALE GENOMIC DNA]</scope>
    <source>
        <strain evidence="15 16">LMG 28165</strain>
    </source>
</reference>
<evidence type="ECO:0000313" key="15">
    <source>
        <dbReference type="EMBL" id="TNL96840.1"/>
    </source>
</evidence>
<dbReference type="SUPFAM" id="SSF56112">
    <property type="entry name" value="Protein kinase-like (PK-like)"/>
    <property type="match status" value="1"/>
</dbReference>
<feature type="domain" description="Protein kinase" evidence="13">
    <location>
        <begin position="8"/>
        <end position="279"/>
    </location>
</feature>
<protein>
    <recommendedName>
        <fullName evidence="1">non-specific serine/threonine protein kinase</fullName>
        <ecNumber evidence="1">2.7.11.1</ecNumber>
    </recommendedName>
</protein>
<dbReference type="FunFam" id="1.10.510.10:FF:000021">
    <property type="entry name" value="Serine/threonine protein kinase"/>
    <property type="match status" value="1"/>
</dbReference>
<feature type="compositionally biased region" description="Basic and acidic residues" evidence="11">
    <location>
        <begin position="490"/>
        <end position="499"/>
    </location>
</feature>